<protein>
    <recommendedName>
        <fullName evidence="4">histidine kinase</fullName>
        <ecNumber evidence="4">2.7.13.3</ecNumber>
    </recommendedName>
</protein>
<evidence type="ECO:0000256" key="10">
    <source>
        <dbReference type="SAM" id="MobiDB-lite"/>
    </source>
</evidence>
<gene>
    <name evidence="12" type="ORF">AS031_11775</name>
</gene>
<keyword evidence="6" id="KW-0808">Transferase</keyword>
<dbReference type="FunFam" id="1.10.287.130:FF:000001">
    <property type="entry name" value="Two-component sensor histidine kinase"/>
    <property type="match status" value="1"/>
</dbReference>
<dbReference type="Gene3D" id="1.10.287.130">
    <property type="match status" value="1"/>
</dbReference>
<dbReference type="InterPro" id="IPR005467">
    <property type="entry name" value="His_kinase_dom"/>
</dbReference>
<dbReference type="FunFam" id="3.30.565.10:FF:000006">
    <property type="entry name" value="Sensor histidine kinase WalK"/>
    <property type="match status" value="1"/>
</dbReference>
<dbReference type="SMART" id="SM00388">
    <property type="entry name" value="HisKA"/>
    <property type="match status" value="1"/>
</dbReference>
<dbReference type="GO" id="GO:0005886">
    <property type="term" value="C:plasma membrane"/>
    <property type="evidence" value="ECO:0007669"/>
    <property type="project" value="UniProtKB-SubCell"/>
</dbReference>
<dbReference type="InterPro" id="IPR036890">
    <property type="entry name" value="HATPase_C_sf"/>
</dbReference>
<dbReference type="InterPro" id="IPR050736">
    <property type="entry name" value="Sensor_HK_Regulatory"/>
</dbReference>
<dbReference type="SMART" id="SM00065">
    <property type="entry name" value="GAF"/>
    <property type="match status" value="1"/>
</dbReference>
<evidence type="ECO:0000313" key="13">
    <source>
        <dbReference type="Proteomes" id="UP000053199"/>
    </source>
</evidence>
<dbReference type="InterPro" id="IPR011006">
    <property type="entry name" value="CheY-like_superfamily"/>
</dbReference>
<reference evidence="12 13" key="1">
    <citation type="journal article" date="2014" name="Arch. Microbiol.">
        <title>Arthrobacter enclensis sp. nov., isolated from sediment sample.</title>
        <authorList>
            <person name="Dastager S.G."/>
            <person name="Liu Q."/>
            <person name="Tang S.K."/>
            <person name="Krishnamurthi S."/>
            <person name="Lee J.C."/>
            <person name="Li W.J."/>
        </authorList>
    </citation>
    <scope>NUCLEOTIDE SEQUENCE [LARGE SCALE GENOMIC DNA]</scope>
    <source>
        <strain evidence="12 13">NIO-1008</strain>
    </source>
</reference>
<dbReference type="Gene3D" id="3.30.450.40">
    <property type="match status" value="1"/>
</dbReference>
<dbReference type="InterPro" id="IPR003594">
    <property type="entry name" value="HATPase_dom"/>
</dbReference>
<dbReference type="SUPFAM" id="SSF47384">
    <property type="entry name" value="Homodimeric domain of signal transducing histidine kinase"/>
    <property type="match status" value="1"/>
</dbReference>
<evidence type="ECO:0000313" key="12">
    <source>
        <dbReference type="EMBL" id="KSU76040.1"/>
    </source>
</evidence>
<dbReference type="STRING" id="993070.AS031_11775"/>
<keyword evidence="7 12" id="KW-0418">Kinase</keyword>
<dbReference type="InterPro" id="IPR036097">
    <property type="entry name" value="HisK_dim/P_sf"/>
</dbReference>
<dbReference type="Pfam" id="PF00512">
    <property type="entry name" value="HisKA"/>
    <property type="match status" value="1"/>
</dbReference>
<dbReference type="Pfam" id="PF02518">
    <property type="entry name" value="HATPase_c"/>
    <property type="match status" value="1"/>
</dbReference>
<comment type="cofactor">
    <cofactor evidence="2">
        <name>a divalent metal cation</name>
        <dbReference type="ChEBI" id="CHEBI:60240"/>
    </cofactor>
</comment>
<evidence type="ECO:0000256" key="2">
    <source>
        <dbReference type="ARBA" id="ARBA00001968"/>
    </source>
</evidence>
<feature type="domain" description="Histidine kinase" evidence="11">
    <location>
        <begin position="338"/>
        <end position="562"/>
    </location>
</feature>
<feature type="region of interest" description="Disordered" evidence="10">
    <location>
        <begin position="219"/>
        <end position="246"/>
    </location>
</feature>
<dbReference type="PANTHER" id="PTHR43711">
    <property type="entry name" value="TWO-COMPONENT HISTIDINE KINASE"/>
    <property type="match status" value="1"/>
</dbReference>
<dbReference type="AlphaFoldDB" id="A0A0V8IMN6"/>
<organism evidence="12 13">
    <name type="scientific">Pseudarthrobacter enclensis</name>
    <dbReference type="NCBI Taxonomy" id="993070"/>
    <lineage>
        <taxon>Bacteria</taxon>
        <taxon>Bacillati</taxon>
        <taxon>Actinomycetota</taxon>
        <taxon>Actinomycetes</taxon>
        <taxon>Micrococcales</taxon>
        <taxon>Micrococcaceae</taxon>
        <taxon>Pseudarthrobacter</taxon>
    </lineage>
</organism>
<name>A0A0V8IMN6_9MICC</name>
<dbReference type="SMART" id="SM00387">
    <property type="entry name" value="HATPase_c"/>
    <property type="match status" value="1"/>
</dbReference>
<dbReference type="SUPFAM" id="SSF55781">
    <property type="entry name" value="GAF domain-like"/>
    <property type="match status" value="1"/>
</dbReference>
<dbReference type="PROSITE" id="PS50109">
    <property type="entry name" value="HIS_KIN"/>
    <property type="match status" value="1"/>
</dbReference>
<evidence type="ECO:0000256" key="3">
    <source>
        <dbReference type="ARBA" id="ARBA00004236"/>
    </source>
</evidence>
<dbReference type="EMBL" id="LNQM01000004">
    <property type="protein sequence ID" value="KSU76040.1"/>
    <property type="molecule type" value="Genomic_DNA"/>
</dbReference>
<evidence type="ECO:0000256" key="4">
    <source>
        <dbReference type="ARBA" id="ARBA00012438"/>
    </source>
</evidence>
<evidence type="ECO:0000256" key="6">
    <source>
        <dbReference type="ARBA" id="ARBA00022679"/>
    </source>
</evidence>
<dbReference type="InterPro" id="IPR029016">
    <property type="entry name" value="GAF-like_dom_sf"/>
</dbReference>
<evidence type="ECO:0000256" key="1">
    <source>
        <dbReference type="ARBA" id="ARBA00000085"/>
    </source>
</evidence>
<comment type="catalytic activity">
    <reaction evidence="1">
        <text>ATP + protein L-histidine = ADP + protein N-phospho-L-histidine.</text>
        <dbReference type="EC" id="2.7.13.3"/>
    </reaction>
</comment>
<sequence length="568" mass="60177">MAAETPEVSSAPRTVVVADPDAGRLADNVAALRGAGYAVHAASDGARLAALLSCHEAAAVVADASLLSGLDSEAPLLVLVDLDDPAETSVRPPGIHDCITKPTSPRELVHRTWALIDQVARRRASRQDAEALREQLRLVSAAVRATNDPQEIARCVVEGFGRTFKADHVRLETFEDSRVPRITAAWSAFGLAPLSDDDLPDEDSARRTADLLWAGAETLSTDAGDADDSEPGGGRAAGGTAADGEAPASGIANAASTLAVPMGEGNSSLGIIWIASMEKPRKWSRAELGLIQHVAGNAAHGLIQSHLISSQQQVVKQLQQVVKQLQQLDKAKTDFLATVNHELRTPLTSIMAYLDMIQESTEQRGSAEIHQMLDIVVRNTERLRTLIEDMLSVSRNGLDDSLMHLTPVRLGHTLDLVAAALRPLATLQNVTIAVDPVPEDPEILADEVQLQQVFTNLVSNAIKFTPSGGRIEVGSESHAAEDGSRWATVRVADNGIGISSDEIDHVFTRFYRASNAMSGAIPGTGLGLAITKDIVARHGGRIDVASTLGAGTTVTVSLPLDADHTQSN</sequence>
<evidence type="ECO:0000256" key="9">
    <source>
        <dbReference type="ARBA" id="ARBA00023136"/>
    </source>
</evidence>
<dbReference type="InterPro" id="IPR004358">
    <property type="entry name" value="Sig_transdc_His_kin-like_C"/>
</dbReference>
<evidence type="ECO:0000259" key="11">
    <source>
        <dbReference type="PROSITE" id="PS50109"/>
    </source>
</evidence>
<comment type="subcellular location">
    <subcellularLocation>
        <location evidence="3">Cell membrane</location>
    </subcellularLocation>
</comment>
<evidence type="ECO:0000256" key="5">
    <source>
        <dbReference type="ARBA" id="ARBA00022553"/>
    </source>
</evidence>
<evidence type="ECO:0000256" key="8">
    <source>
        <dbReference type="ARBA" id="ARBA00023012"/>
    </source>
</evidence>
<keyword evidence="8" id="KW-0902">Two-component regulatory system</keyword>
<keyword evidence="13" id="KW-1185">Reference proteome</keyword>
<dbReference type="CDD" id="cd00082">
    <property type="entry name" value="HisKA"/>
    <property type="match status" value="1"/>
</dbReference>
<dbReference type="GO" id="GO:0005509">
    <property type="term" value="F:calcium ion binding"/>
    <property type="evidence" value="ECO:0007669"/>
    <property type="project" value="UniProtKB-ARBA"/>
</dbReference>
<accession>A0A0V8IMN6</accession>
<dbReference type="InterPro" id="IPR003018">
    <property type="entry name" value="GAF"/>
</dbReference>
<dbReference type="InterPro" id="IPR003661">
    <property type="entry name" value="HisK_dim/P_dom"/>
</dbReference>
<comment type="caution">
    <text evidence="12">The sequence shown here is derived from an EMBL/GenBank/DDBJ whole genome shotgun (WGS) entry which is preliminary data.</text>
</comment>
<dbReference type="EC" id="2.7.13.3" evidence="4"/>
<dbReference type="RefSeq" id="WP_058268333.1">
    <property type="nucleotide sequence ID" value="NZ_FMAZ01000004.1"/>
</dbReference>
<dbReference type="PRINTS" id="PR00344">
    <property type="entry name" value="BCTRLSENSOR"/>
</dbReference>
<dbReference type="SUPFAM" id="SSF55874">
    <property type="entry name" value="ATPase domain of HSP90 chaperone/DNA topoisomerase II/histidine kinase"/>
    <property type="match status" value="1"/>
</dbReference>
<proteinExistence type="predicted"/>
<keyword evidence="5" id="KW-0597">Phosphoprotein</keyword>
<dbReference type="CDD" id="cd00075">
    <property type="entry name" value="HATPase"/>
    <property type="match status" value="1"/>
</dbReference>
<evidence type="ECO:0000256" key="7">
    <source>
        <dbReference type="ARBA" id="ARBA00022777"/>
    </source>
</evidence>
<dbReference type="GO" id="GO:0000155">
    <property type="term" value="F:phosphorelay sensor kinase activity"/>
    <property type="evidence" value="ECO:0007669"/>
    <property type="project" value="InterPro"/>
</dbReference>
<dbReference type="Gene3D" id="3.30.565.10">
    <property type="entry name" value="Histidine kinase-like ATPase, C-terminal domain"/>
    <property type="match status" value="1"/>
</dbReference>
<dbReference type="Proteomes" id="UP000053199">
    <property type="component" value="Unassembled WGS sequence"/>
</dbReference>
<dbReference type="SUPFAM" id="SSF52172">
    <property type="entry name" value="CheY-like"/>
    <property type="match status" value="1"/>
</dbReference>
<keyword evidence="9" id="KW-0472">Membrane</keyword>
<dbReference type="PANTHER" id="PTHR43711:SF1">
    <property type="entry name" value="HISTIDINE KINASE 1"/>
    <property type="match status" value="1"/>
</dbReference>